<comment type="caution">
    <text evidence="3">The sequence shown here is derived from an EMBL/GenBank/DDBJ whole genome shotgun (WGS) entry which is preliminary data.</text>
</comment>
<protein>
    <submittedName>
        <fullName evidence="3">Sensor histidine kinase</fullName>
    </submittedName>
</protein>
<accession>A0AAE3RCG5</accession>
<keyword evidence="3" id="KW-0808">Transferase</keyword>
<organism evidence="3 4">
    <name type="scientific">Xanthocytophaga agilis</name>
    <dbReference type="NCBI Taxonomy" id="3048010"/>
    <lineage>
        <taxon>Bacteria</taxon>
        <taxon>Pseudomonadati</taxon>
        <taxon>Bacteroidota</taxon>
        <taxon>Cytophagia</taxon>
        <taxon>Cytophagales</taxon>
        <taxon>Rhodocytophagaceae</taxon>
        <taxon>Xanthocytophaga</taxon>
    </lineage>
</organism>
<dbReference type="PANTHER" id="PTHR34220:SF7">
    <property type="entry name" value="SENSOR HISTIDINE KINASE YPDA"/>
    <property type="match status" value="1"/>
</dbReference>
<dbReference type="EMBL" id="JASJOU010000015">
    <property type="protein sequence ID" value="MDJ1505222.1"/>
    <property type="molecule type" value="Genomic_DNA"/>
</dbReference>
<dbReference type="SUPFAM" id="SSF55874">
    <property type="entry name" value="ATPase domain of HSP90 chaperone/DNA topoisomerase II/histidine kinase"/>
    <property type="match status" value="1"/>
</dbReference>
<dbReference type="Pfam" id="PF06580">
    <property type="entry name" value="His_kinase"/>
    <property type="match status" value="1"/>
</dbReference>
<reference evidence="3" key="1">
    <citation type="submission" date="2023-05" db="EMBL/GenBank/DDBJ databases">
        <authorList>
            <person name="Zhang X."/>
        </authorList>
    </citation>
    <scope>NUCLEOTIDE SEQUENCE</scope>
    <source>
        <strain evidence="3">BD1B2-1</strain>
    </source>
</reference>
<feature type="domain" description="Signal transduction histidine kinase internal region" evidence="2">
    <location>
        <begin position="73"/>
        <end position="149"/>
    </location>
</feature>
<evidence type="ECO:0000256" key="1">
    <source>
        <dbReference type="SAM" id="Phobius"/>
    </source>
</evidence>
<dbReference type="InterPro" id="IPR010559">
    <property type="entry name" value="Sig_transdc_His_kin_internal"/>
</dbReference>
<evidence type="ECO:0000259" key="2">
    <source>
        <dbReference type="Pfam" id="PF06580"/>
    </source>
</evidence>
<keyword evidence="3" id="KW-0418">Kinase</keyword>
<sequence length="270" mass="31538">MDFILDYVLPIHNSEIPPPEWKLSWIFNFIITGHVWHTIQYSIFGFLYAYAKFINKNRTEQLIKTEREKYVLETSFLRSQFHPHFVFNVINSMYNLARKKTDTLPVVIQKFADLMRHSYEYREATIPIEQEIQHITNYLSIVQFQYNHTLQYDISFAGDKQLKVIPSVLITYVENAVKHGYLLDQNNPLTVAITAESNRLQISISNPVKSSPITSTVEKVSTGIGLKNAQRRLEIHYGNRQTLKTTNQNNYYKVDIHINNPALIDSLIQD</sequence>
<name>A0AAE3RCG5_9BACT</name>
<dbReference type="AlphaFoldDB" id="A0AAE3RCG5"/>
<proteinExistence type="predicted"/>
<keyword evidence="4" id="KW-1185">Reference proteome</keyword>
<evidence type="ECO:0000313" key="4">
    <source>
        <dbReference type="Proteomes" id="UP001232063"/>
    </source>
</evidence>
<dbReference type="Gene3D" id="3.30.565.10">
    <property type="entry name" value="Histidine kinase-like ATPase, C-terminal domain"/>
    <property type="match status" value="1"/>
</dbReference>
<keyword evidence="1" id="KW-0812">Transmembrane</keyword>
<feature type="transmembrane region" description="Helical" evidence="1">
    <location>
        <begin position="25"/>
        <end position="51"/>
    </location>
</feature>
<dbReference type="InterPro" id="IPR050640">
    <property type="entry name" value="Bact_2-comp_sensor_kinase"/>
</dbReference>
<dbReference type="PANTHER" id="PTHR34220">
    <property type="entry name" value="SENSOR HISTIDINE KINASE YPDA"/>
    <property type="match status" value="1"/>
</dbReference>
<dbReference type="RefSeq" id="WP_314517092.1">
    <property type="nucleotide sequence ID" value="NZ_JASJOU010000015.1"/>
</dbReference>
<keyword evidence="1" id="KW-0472">Membrane</keyword>
<gene>
    <name evidence="3" type="ORF">QNI22_31490</name>
</gene>
<keyword evidence="1" id="KW-1133">Transmembrane helix</keyword>
<dbReference type="GO" id="GO:0016020">
    <property type="term" value="C:membrane"/>
    <property type="evidence" value="ECO:0007669"/>
    <property type="project" value="InterPro"/>
</dbReference>
<dbReference type="Proteomes" id="UP001232063">
    <property type="component" value="Unassembled WGS sequence"/>
</dbReference>
<evidence type="ECO:0000313" key="3">
    <source>
        <dbReference type="EMBL" id="MDJ1505222.1"/>
    </source>
</evidence>
<dbReference type="GO" id="GO:0000155">
    <property type="term" value="F:phosphorelay sensor kinase activity"/>
    <property type="evidence" value="ECO:0007669"/>
    <property type="project" value="InterPro"/>
</dbReference>
<dbReference type="InterPro" id="IPR036890">
    <property type="entry name" value="HATPase_C_sf"/>
</dbReference>